<proteinExistence type="predicted"/>
<dbReference type="EMBL" id="FQZC01000002">
    <property type="protein sequence ID" value="SHJ17203.1"/>
    <property type="molecule type" value="Genomic_DNA"/>
</dbReference>
<comment type="caution">
    <text evidence="2">The sequence shown here is derived from an EMBL/GenBank/DDBJ whole genome shotgun (WGS) entry which is preliminary data.</text>
</comment>
<evidence type="ECO:0000313" key="2">
    <source>
        <dbReference type="EMBL" id="SHJ17203.1"/>
    </source>
</evidence>
<feature type="compositionally biased region" description="Basic and acidic residues" evidence="1">
    <location>
        <begin position="1"/>
        <end position="27"/>
    </location>
</feature>
<gene>
    <name evidence="2" type="ORF">SAMN02745911_1899</name>
</gene>
<keyword evidence="3" id="KW-1185">Reference proteome</keyword>
<evidence type="ECO:0000313" key="3">
    <source>
        <dbReference type="Proteomes" id="UP000184290"/>
    </source>
</evidence>
<reference evidence="2 3" key="1">
    <citation type="submission" date="2016-11" db="EMBL/GenBank/DDBJ databases">
        <authorList>
            <person name="Varghese N."/>
            <person name="Submissions S."/>
        </authorList>
    </citation>
    <scope>NUCLEOTIDE SEQUENCE [LARGE SCALE GENOMIC DNA]</scope>
    <source>
        <strain evidence="2 3">DSM 21988</strain>
    </source>
</reference>
<protein>
    <submittedName>
        <fullName evidence="2">Uncharacterized protein</fullName>
    </submittedName>
</protein>
<feature type="region of interest" description="Disordered" evidence="1">
    <location>
        <begin position="1"/>
        <end position="58"/>
    </location>
</feature>
<evidence type="ECO:0000256" key="1">
    <source>
        <dbReference type="SAM" id="MobiDB-lite"/>
    </source>
</evidence>
<organism evidence="2 3">
    <name type="scientific">Aureimonas altamirensis DSM 21988</name>
    <dbReference type="NCBI Taxonomy" id="1121026"/>
    <lineage>
        <taxon>Bacteria</taxon>
        <taxon>Pseudomonadati</taxon>
        <taxon>Pseudomonadota</taxon>
        <taxon>Alphaproteobacteria</taxon>
        <taxon>Hyphomicrobiales</taxon>
        <taxon>Aurantimonadaceae</taxon>
        <taxon>Aureimonas</taxon>
    </lineage>
</organism>
<dbReference type="Proteomes" id="UP000184290">
    <property type="component" value="Unassembled WGS sequence"/>
</dbReference>
<accession>A0ABY1IH85</accession>
<dbReference type="RefSeq" id="WP_192842516.1">
    <property type="nucleotide sequence ID" value="NZ_FQZC01000002.1"/>
</dbReference>
<name>A0ABY1IH85_9HYPH</name>
<sequence>MSEVNRVERETEEENRFRSDKVERETPSKVSDGEEACLDNALDDTFPASDPVPPKSVE</sequence>